<dbReference type="SUPFAM" id="SSF46785">
    <property type="entry name" value="Winged helix' DNA-binding domain"/>
    <property type="match status" value="1"/>
</dbReference>
<comment type="caution">
    <text evidence="1">The sequence shown here is derived from an EMBL/GenBank/DDBJ whole genome shotgun (WGS) entry which is preliminary data.</text>
</comment>
<proteinExistence type="predicted"/>
<accession>A0A931ASG8</accession>
<dbReference type="InterPro" id="IPR036390">
    <property type="entry name" value="WH_DNA-bd_sf"/>
</dbReference>
<dbReference type="Gene3D" id="1.10.10.10">
    <property type="entry name" value="Winged helix-like DNA-binding domain superfamily/Winged helix DNA-binding domain"/>
    <property type="match status" value="1"/>
</dbReference>
<gene>
    <name evidence="1" type="ORF">I0Q91_00880</name>
</gene>
<dbReference type="AlphaFoldDB" id="A0A931ASG8"/>
<dbReference type="Proteomes" id="UP000621436">
    <property type="component" value="Unassembled WGS sequence"/>
</dbReference>
<name>A0A931ASG8_9FIRM</name>
<evidence type="ECO:0000313" key="1">
    <source>
        <dbReference type="EMBL" id="MBF8435620.1"/>
    </source>
</evidence>
<evidence type="ECO:0000313" key="2">
    <source>
        <dbReference type="Proteomes" id="UP000621436"/>
    </source>
</evidence>
<protein>
    <submittedName>
        <fullName evidence="1">Uncharacterized protein</fullName>
    </submittedName>
</protein>
<reference evidence="1" key="1">
    <citation type="submission" date="2020-11" db="EMBL/GenBank/DDBJ databases">
        <title>Halonatronomonas betainensis gen. nov., sp. nov. a novel haloalkaliphilic representative of the family Halanaerobiacae capable of betaine degradation.</title>
        <authorList>
            <person name="Boltyanskaya Y."/>
            <person name="Kevbrin V."/>
            <person name="Detkova E."/>
            <person name="Grouzdev D.S."/>
            <person name="Koziaeva V."/>
            <person name="Zhilina T."/>
        </authorList>
    </citation>
    <scope>NUCLEOTIDE SEQUENCE</scope>
    <source>
        <strain evidence="1">Z-7014</strain>
    </source>
</reference>
<sequence>MKENLEIKDSKTIELLCDPFTIDILNTLELNPLKKEEIAENLNESLSLISEYVDKMVAGNLLVKTDKGFKLTAKSFTADGSLNLSSVRNAKNNMSGFINHLENNIRDQIENLADLKIINPEKTKTYTDQQLVGYSPLYLSDDEIEELHNLLQSFIKEKSKEERINNPEYKKCRFYHFFYPEVELEE</sequence>
<dbReference type="RefSeq" id="WP_270452263.1">
    <property type="nucleotide sequence ID" value="NZ_JADPIE010000001.1"/>
</dbReference>
<organism evidence="1 2">
    <name type="scientific">Halonatronomonas betaini</name>
    <dbReference type="NCBI Taxonomy" id="2778430"/>
    <lineage>
        <taxon>Bacteria</taxon>
        <taxon>Bacillati</taxon>
        <taxon>Bacillota</taxon>
        <taxon>Clostridia</taxon>
        <taxon>Halanaerobiales</taxon>
        <taxon>Halarsenatibacteraceae</taxon>
        <taxon>Halonatronomonas</taxon>
    </lineage>
</organism>
<dbReference type="EMBL" id="JADPIE010000001">
    <property type="protein sequence ID" value="MBF8435620.1"/>
    <property type="molecule type" value="Genomic_DNA"/>
</dbReference>
<keyword evidence="2" id="KW-1185">Reference proteome</keyword>
<dbReference type="InterPro" id="IPR036388">
    <property type="entry name" value="WH-like_DNA-bd_sf"/>
</dbReference>